<dbReference type="Proteomes" id="UP001629214">
    <property type="component" value="Unassembled WGS sequence"/>
</dbReference>
<evidence type="ECO:0000259" key="1">
    <source>
        <dbReference type="Pfam" id="PF13468"/>
    </source>
</evidence>
<feature type="domain" description="Glyoxalase-like" evidence="1">
    <location>
        <begin position="19"/>
        <end position="192"/>
    </location>
</feature>
<dbReference type="Pfam" id="PF13468">
    <property type="entry name" value="Glyoxalase_3"/>
    <property type="match status" value="1"/>
</dbReference>
<keyword evidence="3" id="KW-1185">Reference proteome</keyword>
<dbReference type="RefSeq" id="WP_408168607.1">
    <property type="nucleotide sequence ID" value="NZ_JAQQFR010000009.1"/>
</dbReference>
<dbReference type="EMBL" id="JAQQFR010000009">
    <property type="protein sequence ID" value="MFL9879566.1"/>
    <property type="molecule type" value="Genomic_DNA"/>
</dbReference>
<gene>
    <name evidence="2" type="ORF">PQR63_14300</name>
</gene>
<accession>A0ABW8Z961</accession>
<comment type="caution">
    <text evidence="2">The sequence shown here is derived from an EMBL/GenBank/DDBJ whole genome shotgun (WGS) entry which is preliminary data.</text>
</comment>
<dbReference type="InterPro" id="IPR025870">
    <property type="entry name" value="Glyoxalase-like_dom"/>
</dbReference>
<organism evidence="2 3">
    <name type="scientific">Herbaspirillum rhizosphaerae</name>
    <dbReference type="NCBI Taxonomy" id="346179"/>
    <lineage>
        <taxon>Bacteria</taxon>
        <taxon>Pseudomonadati</taxon>
        <taxon>Pseudomonadota</taxon>
        <taxon>Betaproteobacteria</taxon>
        <taxon>Burkholderiales</taxon>
        <taxon>Oxalobacteraceae</taxon>
        <taxon>Herbaspirillum</taxon>
    </lineage>
</organism>
<dbReference type="SUPFAM" id="SSF54593">
    <property type="entry name" value="Glyoxalase/Bleomycin resistance protein/Dihydroxybiphenyl dioxygenase"/>
    <property type="match status" value="1"/>
</dbReference>
<evidence type="ECO:0000313" key="3">
    <source>
        <dbReference type="Proteomes" id="UP001629214"/>
    </source>
</evidence>
<evidence type="ECO:0000313" key="2">
    <source>
        <dbReference type="EMBL" id="MFL9879566.1"/>
    </source>
</evidence>
<name>A0ABW8Z961_9BURK</name>
<sequence>MSLHNTQIQSAVSQSPASLDHLVINTHYDIDAAQALLEGLGFTITPRGYHTLGSVNHLIVLAGGYLELIGQPRDSDKVRQEILDSPVGIDGLVYAVEDVQACHDDWIAMGLKTTPVQHFSRPVDVDGKAIDARFSTVRLLPGQFAAGRVYACRHLTPELVWRQEWMSHPNGVRGIVSMLVVDKDPAQAADDYGRMGRWGVDFELEFTDVDSLPARFGELAGYAPQRDAFFAAIRFRGGDRKDIAVRARSLGLPMREDADRLTLALPAFQVLLEFVE</sequence>
<dbReference type="Gene3D" id="3.10.180.10">
    <property type="entry name" value="2,3-Dihydroxybiphenyl 1,2-Dioxygenase, domain 1"/>
    <property type="match status" value="1"/>
</dbReference>
<protein>
    <submittedName>
        <fullName evidence="2">VOC family protein</fullName>
    </submittedName>
</protein>
<dbReference type="PANTHER" id="PTHR40265:SF1">
    <property type="entry name" value="GLYOXALASE-LIKE DOMAIN-CONTAINING PROTEIN"/>
    <property type="match status" value="1"/>
</dbReference>
<dbReference type="PANTHER" id="PTHR40265">
    <property type="entry name" value="BLL2707 PROTEIN"/>
    <property type="match status" value="1"/>
</dbReference>
<reference evidence="2 3" key="1">
    <citation type="journal article" date="2024" name="Chem. Sci.">
        <title>Discovery of megapolipeptins by genome mining of a Burkholderiales bacteria collection.</title>
        <authorList>
            <person name="Paulo B.S."/>
            <person name="Recchia M.J.J."/>
            <person name="Lee S."/>
            <person name="Fergusson C.H."/>
            <person name="Romanowski S.B."/>
            <person name="Hernandez A."/>
            <person name="Krull N."/>
            <person name="Liu D.Y."/>
            <person name="Cavanagh H."/>
            <person name="Bos A."/>
            <person name="Gray C.A."/>
            <person name="Murphy B.T."/>
            <person name="Linington R.G."/>
            <person name="Eustaquio A.S."/>
        </authorList>
    </citation>
    <scope>NUCLEOTIDE SEQUENCE [LARGE SCALE GENOMIC DNA]</scope>
    <source>
        <strain evidence="2 3">RL21-008-BIB-B</strain>
    </source>
</reference>
<dbReference type="InterPro" id="IPR029068">
    <property type="entry name" value="Glyas_Bleomycin-R_OHBP_Dase"/>
</dbReference>
<proteinExistence type="predicted"/>